<dbReference type="PANTHER" id="PTHR23317:SF76">
    <property type="entry name" value="LD20667P"/>
    <property type="match status" value="1"/>
</dbReference>
<sequence length="2221" mass="250491">MQTETSAEDSKVQHEDLFGRLGDNTTGNVPLDSSSHTEVGDNHEDLEETIKTKEERNMINSFALSDDHTPPEQMDSMHHEAEERARQEAEERARQEAEERARQEAEERARQEAEERARQEAEERARQEAEERARQEAEERARQEAEERARQEAEERARQEAEERARQEAEERARQEAEERARREAEERARQEAEKRARQEAEERARQEAEERARQEAEERARQEAEERARQEAEERSVRSLISRGGREEVERCRWIHAGDSSPSTSVTDLCEANSQHCIASNDNSPEGNGGSTSDNFVTEESFSLNNDESTQSESRPHCYQKQNDPRYSSDHVPGYDDFEACMEHELARMGYAETDIHVRYLELRQHEVPRERGRCLYPPDEESNEPLTAQSIQLRFFKAKQSVISSHSLLPRRVARRENITATNTKRLSTLHCFFESELAANPSVTHDDGGLLHNKASECLFGDQIFHKTTKDLVMTTASCISFGDPVQVWEQACGYSLDPLAGVRHGGRHPPTHVTGESTSNIWIHDVDAGKPTTAAHAFESGELIRIECTSIKSSITDVHKCTVDPLIVSLAFYRMDSDTKMKVSETFFFDSELDLYYPHKSRSSLNTMNRAVAFIPQEFLSSLYLVVHVSRPSCEDHDNYIDLYSRPERYGMQQVVLMKQQTQMLAMVSDTFEEIGWYMIPCTQNKNIIETLEVKRLYRKAVTSDQMFQLVNDERSQRSLETVPFSLTFSLKSRKTCEVVFPAENDEPLPQENETVIRLRGREEAEELAETSKFVPCVIPILNSGFFHAYHNVYYVWLSGVRLTNCGIIDTIPATHRTFVMEINVRNRDDSLVAENLPLLYGHRLSCSTLQTSLWSTAVHNSLEFPLSDEFKVQLPLNLGEKFHVFITLYATSKKVDNSTQERQELYKVGYAVLPVCKEGVLCVKDEWGIKFLPANMTIDVAEGGYLKAFSEAAETAFINNGAPVTYATTQARTSVHASNALVAEFMKGIPASLESIARNDEILATSGRLGGMSEAVDDDLHNAMIVKMRKLPLAEVLAFYPLLSLYNFALISSPSSRVSLSCRAAAFEALLDITLKTQQYDLTARTRQRLYSSRTVAKTSVTRFLYHFLTNDPLMNGQRYRIYAGLAETWLHLLDSCKIASADSPNRDTEHTGSVGLAEDKRNLRKQMVDLSWFLFGAILRSVYLWALENPNVPRSKLFDSSFYNVLGDLCVSALVVLDGFGVDDLLVRRTALFTRNLLNLCDRGKVLGICERVVCLFEELEDMEGLCTFMKIMLDDADAVTLMIPSSTFRRPVFLTQLLVRTFSLLLLSRNHVVRSSSADVLYRFLCRVANGPRYPVACLRYMATQLLSLVRIVSLKWKAYVELCDQTETVVTVEDKRQLAVSMLWIVYYAPPERLKDWLENEPESEAITGFLNLFTDAQHLFRYSAGLDKSNPQGVSEPSEELRSWDARMSTFVTALGAQVCSITLRAIPETLQTLCKDKVDPVVYSFFHLLESTVNLGNSTAALQISSSALVEVVRALSPALVSRTTRMTGGMCVLMMCLLSSCCVHVRLLAEHCLLMMCRSCYARCNSLKKLRLPVITAVTFVAESKKRNLRLAGGFLERHFIRMARMVQQNETDFPPPLGSSAQLCEDMEESPEKDLSSRRRHGVELPFTSVECPGPIPLSVIQRESSSSRCAGSGNSPDNNTLTEIANAEAAPTGLTDEFASLASTSMELFYDVLQLTHDESLQSPEAKAYKHFKLAVKLLKHGALHEALKWLQRLHELHKMNNNMVEAAMVLLFVAALCFRVTEAFFQIRGKEARGARMPPAVFSYIFWHDFVRLLPAVDVLLTGDVLYRTVADLSAFPNEPCLTISGQLDVLRGAASLLEKEHYYAFSVDILSIVGRYCRIVNDFKGAAITHAAMVDGCRAVAKEEQNRKTNHRYFLLWAHIESNEVEEGSYGNECGTTTNKYNRGLPPKCVFKMPATTQLRDFVKRARDYIASFLSDDVPVVVSGMCEAQLASETSASEAEVDAMVTRCVLRVCEVYPCFPRGRRKMAEDYDRNVNIDKFEYVTYTREEGGGINSDRAPTPLKYCMHVNTLQLDQSFPFTTTVAEVATTNTVRLDAEKTVGETLSRGISALSRRTSDENLVSVMLEVLSLGGFARPGAYLKEVIAAKSADEEIMNTVKEFSNLLREKLTISENETSLNNSEDYALVLKATMDIQCTLIALVDDGQAS</sequence>
<dbReference type="Pfam" id="PF14429">
    <property type="entry name" value="DOCK-C2"/>
    <property type="match status" value="1"/>
</dbReference>
<comment type="similarity">
    <text evidence="1">Belongs to the DOCK family.</text>
</comment>
<feature type="region of interest" description="Disordered" evidence="2">
    <location>
        <begin position="279"/>
        <end position="298"/>
    </location>
</feature>
<organism evidence="4">
    <name type="scientific">Trypanosoma congolense (strain IL3000)</name>
    <dbReference type="NCBI Taxonomy" id="1068625"/>
    <lineage>
        <taxon>Eukaryota</taxon>
        <taxon>Discoba</taxon>
        <taxon>Euglenozoa</taxon>
        <taxon>Kinetoplastea</taxon>
        <taxon>Metakinetoplastina</taxon>
        <taxon>Trypanosomatida</taxon>
        <taxon>Trypanosomatidae</taxon>
        <taxon>Trypanosoma</taxon>
        <taxon>Nannomonas</taxon>
    </lineage>
</organism>
<dbReference type="Gene3D" id="1.25.40.410">
    <property type="match status" value="1"/>
</dbReference>
<gene>
    <name evidence="4" type="ORF">TCIL3000_3_3480</name>
</gene>
<name>G0UKK8_TRYCI</name>
<accession>G0UKK8</accession>
<dbReference type="InterPro" id="IPR046769">
    <property type="entry name" value="DOCKER_Lobe_A"/>
</dbReference>
<dbReference type="InterPro" id="IPR027007">
    <property type="entry name" value="C2_DOCK-type_domain"/>
</dbReference>
<evidence type="ECO:0000256" key="1">
    <source>
        <dbReference type="PROSITE-ProRule" id="PRU00983"/>
    </source>
</evidence>
<dbReference type="Gene3D" id="2.60.40.150">
    <property type="entry name" value="C2 domain"/>
    <property type="match status" value="1"/>
</dbReference>
<dbReference type="Pfam" id="PF06920">
    <property type="entry name" value="DHR-2_Lobe_A"/>
    <property type="match status" value="1"/>
</dbReference>
<feature type="domain" description="C2 DOCK-type" evidence="3">
    <location>
        <begin position="795"/>
        <end position="977"/>
    </location>
</feature>
<evidence type="ECO:0000313" key="4">
    <source>
        <dbReference type="EMBL" id="CCC89913.1"/>
    </source>
</evidence>
<feature type="compositionally biased region" description="Basic and acidic residues" evidence="2">
    <location>
        <begin position="38"/>
        <end position="57"/>
    </location>
</feature>
<evidence type="ECO:0000256" key="2">
    <source>
        <dbReference type="SAM" id="MobiDB-lite"/>
    </source>
</evidence>
<feature type="compositionally biased region" description="Basic and acidic residues" evidence="2">
    <location>
        <begin position="8"/>
        <end position="18"/>
    </location>
</feature>
<feature type="region of interest" description="Disordered" evidence="2">
    <location>
        <begin position="304"/>
        <end position="332"/>
    </location>
</feature>
<dbReference type="EMBL" id="HE575316">
    <property type="protein sequence ID" value="CCC89913.1"/>
    <property type="molecule type" value="Genomic_DNA"/>
</dbReference>
<feature type="region of interest" description="Disordered" evidence="2">
    <location>
        <begin position="1"/>
        <end position="243"/>
    </location>
</feature>
<feature type="compositionally biased region" description="Basic and acidic residues" evidence="2">
    <location>
        <begin position="65"/>
        <end position="238"/>
    </location>
</feature>
<dbReference type="GO" id="GO:0005085">
    <property type="term" value="F:guanyl-nucleotide exchange factor activity"/>
    <property type="evidence" value="ECO:0007669"/>
    <property type="project" value="InterPro"/>
</dbReference>
<dbReference type="InterPro" id="IPR035892">
    <property type="entry name" value="C2_domain_sf"/>
</dbReference>
<feature type="compositionally biased region" description="Polar residues" evidence="2">
    <location>
        <begin position="304"/>
        <end position="314"/>
    </location>
</feature>
<protein>
    <submittedName>
        <fullName evidence="4">Uncharacterized protein TCIL3000_3_3480</fullName>
    </submittedName>
</protein>
<feature type="region of interest" description="Disordered" evidence="2">
    <location>
        <begin position="1623"/>
        <end position="1651"/>
    </location>
</feature>
<dbReference type="InterPro" id="IPR026791">
    <property type="entry name" value="DOCK"/>
</dbReference>
<dbReference type="PROSITE" id="PS51650">
    <property type="entry name" value="C2_DOCK"/>
    <property type="match status" value="1"/>
</dbReference>
<dbReference type="PANTHER" id="PTHR23317">
    <property type="entry name" value="DEDICATOR OF CYTOKINESIS DOCK"/>
    <property type="match status" value="1"/>
</dbReference>
<reference evidence="4" key="1">
    <citation type="journal article" date="2012" name="Proc. Natl. Acad. Sci. U.S.A.">
        <title>Antigenic diversity is generated by distinct evolutionary mechanisms in African trypanosome species.</title>
        <authorList>
            <person name="Jackson A.P."/>
            <person name="Berry A."/>
            <person name="Aslett M."/>
            <person name="Allison H.C."/>
            <person name="Burton P."/>
            <person name="Vavrova-Anderson J."/>
            <person name="Brown R."/>
            <person name="Browne H."/>
            <person name="Corton N."/>
            <person name="Hauser H."/>
            <person name="Gamble J."/>
            <person name="Gilderthorp R."/>
            <person name="Marcello L."/>
            <person name="McQuillan J."/>
            <person name="Otto T.D."/>
            <person name="Quail M.A."/>
            <person name="Sanders M.J."/>
            <person name="van Tonder A."/>
            <person name="Ginger M.L."/>
            <person name="Field M.C."/>
            <person name="Barry J.D."/>
            <person name="Hertz-Fowler C."/>
            <person name="Berriman M."/>
        </authorList>
    </citation>
    <scope>NUCLEOTIDE SEQUENCE</scope>
    <source>
        <strain evidence="4">IL3000</strain>
    </source>
</reference>
<dbReference type="InterPro" id="IPR043161">
    <property type="entry name" value="DOCK_C_lobe_A"/>
</dbReference>
<evidence type="ECO:0000259" key="3">
    <source>
        <dbReference type="PROSITE" id="PS51650"/>
    </source>
</evidence>
<dbReference type="VEuPathDB" id="TriTrypDB:TcIL3000_3_3480"/>
<dbReference type="GO" id="GO:0007264">
    <property type="term" value="P:small GTPase-mediated signal transduction"/>
    <property type="evidence" value="ECO:0007669"/>
    <property type="project" value="InterPro"/>
</dbReference>
<feature type="compositionally biased region" description="Polar residues" evidence="2">
    <location>
        <begin position="23"/>
        <end position="37"/>
    </location>
</feature>
<proteinExistence type="inferred from homology"/>